<dbReference type="Pfam" id="PF00293">
    <property type="entry name" value="NUDIX"/>
    <property type="match status" value="1"/>
</dbReference>
<dbReference type="RefSeq" id="WP_121204439.1">
    <property type="nucleotide sequence ID" value="NZ_RBZP01000007.1"/>
</dbReference>
<evidence type="ECO:0000259" key="4">
    <source>
        <dbReference type="PROSITE" id="PS51462"/>
    </source>
</evidence>
<dbReference type="SUPFAM" id="SSF55811">
    <property type="entry name" value="Nudix"/>
    <property type="match status" value="1"/>
</dbReference>
<dbReference type="InterPro" id="IPR000086">
    <property type="entry name" value="NUDIX_hydrolase_dom"/>
</dbReference>
<evidence type="ECO:0000256" key="3">
    <source>
        <dbReference type="RuleBase" id="RU003476"/>
    </source>
</evidence>
<dbReference type="PANTHER" id="PTHR43736">
    <property type="entry name" value="ADP-RIBOSE PYROPHOSPHATASE"/>
    <property type="match status" value="1"/>
</dbReference>
<reference evidence="5 6" key="1">
    <citation type="journal article" date="2016" name="Int. J. Syst. Evol. Microbiol.">
        <title>Oceanobacillus halophilus sp. nov., a novel moderately halophilic bacterium from a hypersaline lake.</title>
        <authorList>
            <person name="Amoozegar M.A."/>
            <person name="Bagheri M."/>
            <person name="Makhdoumi A."/>
            <person name="Nikou M.M."/>
            <person name="Fazeli S.A.S."/>
            <person name="Schumann P."/>
            <person name="Sproer C."/>
            <person name="Sanchez-Porro C."/>
            <person name="Ventosa A."/>
        </authorList>
    </citation>
    <scope>NUCLEOTIDE SEQUENCE [LARGE SCALE GENOMIC DNA]</scope>
    <source>
        <strain evidence="5 6">DSM 23996</strain>
    </source>
</reference>
<evidence type="ECO:0000313" key="6">
    <source>
        <dbReference type="Proteomes" id="UP000269301"/>
    </source>
</evidence>
<keyword evidence="6" id="KW-1185">Reference proteome</keyword>
<dbReference type="Gene3D" id="3.90.79.10">
    <property type="entry name" value="Nucleoside Triphosphate Pyrophosphohydrolase"/>
    <property type="match status" value="1"/>
</dbReference>
<comment type="similarity">
    <text evidence="1 3">Belongs to the Nudix hydrolase family.</text>
</comment>
<dbReference type="PROSITE" id="PS51462">
    <property type="entry name" value="NUDIX"/>
    <property type="match status" value="1"/>
</dbReference>
<gene>
    <name evidence="5" type="ORF">D8M06_10930</name>
</gene>
<keyword evidence="2 3" id="KW-0378">Hydrolase</keyword>
<accession>A0A495A4Q1</accession>
<dbReference type="InterPro" id="IPR020084">
    <property type="entry name" value="NUDIX_hydrolase_CS"/>
</dbReference>
<dbReference type="PRINTS" id="PR00502">
    <property type="entry name" value="NUDIXFAMILY"/>
</dbReference>
<dbReference type="PROSITE" id="PS00893">
    <property type="entry name" value="NUDIX_BOX"/>
    <property type="match status" value="1"/>
</dbReference>
<dbReference type="InterPro" id="IPR015797">
    <property type="entry name" value="NUDIX_hydrolase-like_dom_sf"/>
</dbReference>
<dbReference type="InterPro" id="IPR020476">
    <property type="entry name" value="Nudix_hydrolase"/>
</dbReference>
<dbReference type="EMBL" id="RBZP01000007">
    <property type="protein sequence ID" value="RKQ33277.1"/>
    <property type="molecule type" value="Genomic_DNA"/>
</dbReference>
<dbReference type="GO" id="GO:0016787">
    <property type="term" value="F:hydrolase activity"/>
    <property type="evidence" value="ECO:0007669"/>
    <property type="project" value="UniProtKB-KW"/>
</dbReference>
<name>A0A495A4Q1_9BACI</name>
<sequence>MEGKTVVVVKGIVIYKGKILLVKRAEESKVGAGTWEMAGGKLKFGEELEDALVREIKEETGIWIRPRKLLFASTINDDPSRQLVFLNYLCEADDDDVTLSDEHTDFVWATKMQLKELIAPEIFHQLENNHVLELEVLQ</sequence>
<evidence type="ECO:0000256" key="1">
    <source>
        <dbReference type="ARBA" id="ARBA00005582"/>
    </source>
</evidence>
<comment type="caution">
    <text evidence="5">The sequence shown here is derived from an EMBL/GenBank/DDBJ whole genome shotgun (WGS) entry which is preliminary data.</text>
</comment>
<proteinExistence type="inferred from homology"/>
<organism evidence="5 6">
    <name type="scientific">Oceanobacillus halophilus</name>
    <dbReference type="NCBI Taxonomy" id="930130"/>
    <lineage>
        <taxon>Bacteria</taxon>
        <taxon>Bacillati</taxon>
        <taxon>Bacillota</taxon>
        <taxon>Bacilli</taxon>
        <taxon>Bacillales</taxon>
        <taxon>Bacillaceae</taxon>
        <taxon>Oceanobacillus</taxon>
    </lineage>
</organism>
<feature type="domain" description="Nudix hydrolase" evidence="4">
    <location>
        <begin position="3"/>
        <end position="131"/>
    </location>
</feature>
<dbReference type="AlphaFoldDB" id="A0A495A4Q1"/>
<dbReference type="Proteomes" id="UP000269301">
    <property type="component" value="Unassembled WGS sequence"/>
</dbReference>
<evidence type="ECO:0000256" key="2">
    <source>
        <dbReference type="ARBA" id="ARBA00022801"/>
    </source>
</evidence>
<evidence type="ECO:0000313" key="5">
    <source>
        <dbReference type="EMBL" id="RKQ33277.1"/>
    </source>
</evidence>
<dbReference type="PANTHER" id="PTHR43736:SF1">
    <property type="entry name" value="DIHYDRONEOPTERIN TRIPHOSPHATE DIPHOSPHATASE"/>
    <property type="match status" value="1"/>
</dbReference>
<dbReference type="OrthoDB" id="9008185at2"/>
<protein>
    <submittedName>
        <fullName evidence="5">NUDIX domain-containing protein</fullName>
    </submittedName>
</protein>
<dbReference type="CDD" id="cd04699">
    <property type="entry name" value="NUDIX_MutT_Nudt1"/>
    <property type="match status" value="1"/>
</dbReference>